<gene>
    <name evidence="2" type="ORF">E2562_003865</name>
</gene>
<evidence type="ECO:0000256" key="1">
    <source>
        <dbReference type="SAM" id="MobiDB-lite"/>
    </source>
</evidence>
<evidence type="ECO:0000313" key="2">
    <source>
        <dbReference type="EMBL" id="KAF0905264.1"/>
    </source>
</evidence>
<comment type="caution">
    <text evidence="2">The sequence shown here is derived from an EMBL/GenBank/DDBJ whole genome shotgun (WGS) entry which is preliminary data.</text>
</comment>
<protein>
    <submittedName>
        <fullName evidence="2">Uncharacterized protein</fullName>
    </submittedName>
</protein>
<dbReference type="Proteomes" id="UP000479710">
    <property type="component" value="Unassembled WGS sequence"/>
</dbReference>
<feature type="region of interest" description="Disordered" evidence="1">
    <location>
        <begin position="27"/>
        <end position="75"/>
    </location>
</feature>
<sequence>MATPIYVAASSCSLEVANALLARRRGRCSPAAARPPLRSPRPSMLARHSRSPSAEVAVAAARPPPRPPLARRQGC</sequence>
<feature type="compositionally biased region" description="Low complexity" evidence="1">
    <location>
        <begin position="29"/>
        <end position="61"/>
    </location>
</feature>
<organism evidence="2 3">
    <name type="scientific">Oryza meyeriana var. granulata</name>
    <dbReference type="NCBI Taxonomy" id="110450"/>
    <lineage>
        <taxon>Eukaryota</taxon>
        <taxon>Viridiplantae</taxon>
        <taxon>Streptophyta</taxon>
        <taxon>Embryophyta</taxon>
        <taxon>Tracheophyta</taxon>
        <taxon>Spermatophyta</taxon>
        <taxon>Magnoliopsida</taxon>
        <taxon>Liliopsida</taxon>
        <taxon>Poales</taxon>
        <taxon>Poaceae</taxon>
        <taxon>BOP clade</taxon>
        <taxon>Oryzoideae</taxon>
        <taxon>Oryzeae</taxon>
        <taxon>Oryzinae</taxon>
        <taxon>Oryza</taxon>
        <taxon>Oryza meyeriana</taxon>
    </lineage>
</organism>
<keyword evidence="3" id="KW-1185">Reference proteome</keyword>
<evidence type="ECO:0000313" key="3">
    <source>
        <dbReference type="Proteomes" id="UP000479710"/>
    </source>
</evidence>
<accession>A0A6G1CZE1</accession>
<reference evidence="2 3" key="1">
    <citation type="submission" date="2019-11" db="EMBL/GenBank/DDBJ databases">
        <title>Whole genome sequence of Oryza granulata.</title>
        <authorList>
            <person name="Li W."/>
        </authorList>
    </citation>
    <scope>NUCLEOTIDE SEQUENCE [LARGE SCALE GENOMIC DNA]</scope>
    <source>
        <strain evidence="3">cv. Menghai</strain>
        <tissue evidence="2">Leaf</tissue>
    </source>
</reference>
<proteinExistence type="predicted"/>
<dbReference type="AlphaFoldDB" id="A0A6G1CZE1"/>
<dbReference type="EMBL" id="SPHZ02000007">
    <property type="protein sequence ID" value="KAF0905264.1"/>
    <property type="molecule type" value="Genomic_DNA"/>
</dbReference>
<name>A0A6G1CZE1_9ORYZ</name>